<feature type="compositionally biased region" description="Basic residues" evidence="1">
    <location>
        <begin position="138"/>
        <end position="160"/>
    </location>
</feature>
<reference evidence="2" key="1">
    <citation type="submission" date="2015-04" db="UniProtKB">
        <authorList>
            <consortium name="EnsemblPlants"/>
        </authorList>
    </citation>
    <scope>IDENTIFICATION</scope>
</reference>
<proteinExistence type="predicted"/>
<sequence length="248" mass="29096">RSATTRVRLATYRYIVDRPVVQHYTDRSIHRSAYGKNGDEAGFGRRGRRGSSGAACHRGGASGGRQWRLGHHWKLQRLVRLPKVLPRRLHPVHLPLLARRRRGLQGQLRRLLTRQRRRLLHRRQHHRQARRPGQALLHLRRARPLRRRHEARGHRRRRHQAQAQEGRLPRRRPGDASRRLITHRGDARCHLAHWISGAVGIWCVNHRHERSQGCRDARHRDGLGLPRHVRVRPAGLHLINFGLLNPFP</sequence>
<keyword evidence="3" id="KW-1185">Reference proteome</keyword>
<evidence type="ECO:0000313" key="2">
    <source>
        <dbReference type="EnsemblPlants" id="OPUNC07G00250.1"/>
    </source>
</evidence>
<name>A0A0E0LG40_ORYPU</name>
<evidence type="ECO:0000256" key="1">
    <source>
        <dbReference type="SAM" id="MobiDB-lite"/>
    </source>
</evidence>
<protein>
    <submittedName>
        <fullName evidence="2">Uncharacterized protein</fullName>
    </submittedName>
</protein>
<dbReference type="EnsemblPlants" id="OPUNC07G00250.1">
    <property type="protein sequence ID" value="OPUNC07G00250.1"/>
    <property type="gene ID" value="OPUNC07G00250"/>
</dbReference>
<accession>A0A0E0LG40</accession>
<dbReference type="AlphaFoldDB" id="A0A0E0LG40"/>
<reference evidence="2" key="2">
    <citation type="submission" date="2018-05" db="EMBL/GenBank/DDBJ databases">
        <title>OpunRS2 (Oryza punctata Reference Sequence Version 2).</title>
        <authorList>
            <person name="Zhang J."/>
            <person name="Kudrna D."/>
            <person name="Lee S."/>
            <person name="Talag J."/>
            <person name="Welchert J."/>
            <person name="Wing R.A."/>
        </authorList>
    </citation>
    <scope>NUCLEOTIDE SEQUENCE [LARGE SCALE GENOMIC DNA]</scope>
</reference>
<dbReference type="Proteomes" id="UP000026962">
    <property type="component" value="Chromosome 7"/>
</dbReference>
<feature type="region of interest" description="Disordered" evidence="1">
    <location>
        <begin position="120"/>
        <end position="177"/>
    </location>
</feature>
<dbReference type="Gramene" id="OPUNC07G00250.1">
    <property type="protein sequence ID" value="OPUNC07G00250.1"/>
    <property type="gene ID" value="OPUNC07G00250"/>
</dbReference>
<evidence type="ECO:0000313" key="3">
    <source>
        <dbReference type="Proteomes" id="UP000026962"/>
    </source>
</evidence>
<feature type="region of interest" description="Disordered" evidence="1">
    <location>
        <begin position="35"/>
        <end position="63"/>
    </location>
</feature>
<dbReference type="HOGENOM" id="CLU_1122509_0_0_1"/>
<organism evidence="2">
    <name type="scientific">Oryza punctata</name>
    <name type="common">Red rice</name>
    <dbReference type="NCBI Taxonomy" id="4537"/>
    <lineage>
        <taxon>Eukaryota</taxon>
        <taxon>Viridiplantae</taxon>
        <taxon>Streptophyta</taxon>
        <taxon>Embryophyta</taxon>
        <taxon>Tracheophyta</taxon>
        <taxon>Spermatophyta</taxon>
        <taxon>Magnoliopsida</taxon>
        <taxon>Liliopsida</taxon>
        <taxon>Poales</taxon>
        <taxon>Poaceae</taxon>
        <taxon>BOP clade</taxon>
        <taxon>Oryzoideae</taxon>
        <taxon>Oryzeae</taxon>
        <taxon>Oryzinae</taxon>
        <taxon>Oryza</taxon>
    </lineage>
</organism>
<feature type="compositionally biased region" description="Basic residues" evidence="1">
    <location>
        <begin position="120"/>
        <end position="130"/>
    </location>
</feature>